<dbReference type="PANTHER" id="PTHR43022">
    <property type="entry name" value="PROTEIN SMF"/>
    <property type="match status" value="1"/>
</dbReference>
<dbReference type="Proteomes" id="UP000057938">
    <property type="component" value="Chromosome"/>
</dbReference>
<dbReference type="Pfam" id="PF02481">
    <property type="entry name" value="DNA_processg_A"/>
    <property type="match status" value="1"/>
</dbReference>
<accession>A0A0M4M5E0</accession>
<dbReference type="STRING" id="361183.AMC99_00035"/>
<feature type="domain" description="Smf/DprA SLOG" evidence="3">
    <location>
        <begin position="112"/>
        <end position="287"/>
    </location>
</feature>
<dbReference type="PANTHER" id="PTHR43022:SF1">
    <property type="entry name" value="PROTEIN SMF"/>
    <property type="match status" value="1"/>
</dbReference>
<dbReference type="SUPFAM" id="SSF102405">
    <property type="entry name" value="MCP/YpsA-like"/>
    <property type="match status" value="1"/>
</dbReference>
<dbReference type="KEGG" id="aep:AMC99_00035"/>
<feature type="compositionally biased region" description="Basic and acidic residues" evidence="2">
    <location>
        <begin position="1"/>
        <end position="15"/>
    </location>
</feature>
<keyword evidence="5" id="KW-1185">Reference proteome</keyword>
<evidence type="ECO:0000259" key="3">
    <source>
        <dbReference type="Pfam" id="PF02481"/>
    </source>
</evidence>
<name>A0A0M4M5E0_9SPHN</name>
<dbReference type="InterPro" id="IPR003488">
    <property type="entry name" value="DprA"/>
</dbReference>
<dbReference type="Gene3D" id="3.40.50.450">
    <property type="match status" value="1"/>
</dbReference>
<proteinExistence type="inferred from homology"/>
<organism evidence="4 5">
    <name type="scientific">Altererythrobacter epoxidivorans</name>
    <dbReference type="NCBI Taxonomy" id="361183"/>
    <lineage>
        <taxon>Bacteria</taxon>
        <taxon>Pseudomonadati</taxon>
        <taxon>Pseudomonadota</taxon>
        <taxon>Alphaproteobacteria</taxon>
        <taxon>Sphingomonadales</taxon>
        <taxon>Erythrobacteraceae</taxon>
        <taxon>Altererythrobacter</taxon>
    </lineage>
</organism>
<dbReference type="AlphaFoldDB" id="A0A0M4M5E0"/>
<protein>
    <submittedName>
        <fullName evidence="4">Rossmann fold nucleotide-binding protein Smf</fullName>
    </submittedName>
</protein>
<dbReference type="PATRIC" id="fig|361183.4.peg.35"/>
<dbReference type="RefSeq" id="WP_061921233.1">
    <property type="nucleotide sequence ID" value="NZ_CP012669.1"/>
</dbReference>
<comment type="similarity">
    <text evidence="1">Belongs to the DprA/Smf family.</text>
</comment>
<dbReference type="EMBL" id="CP012669">
    <property type="protein sequence ID" value="ALE15351.1"/>
    <property type="molecule type" value="Genomic_DNA"/>
</dbReference>
<evidence type="ECO:0000313" key="4">
    <source>
        <dbReference type="EMBL" id="ALE15351.1"/>
    </source>
</evidence>
<evidence type="ECO:0000256" key="1">
    <source>
        <dbReference type="ARBA" id="ARBA00006525"/>
    </source>
</evidence>
<evidence type="ECO:0000313" key="5">
    <source>
        <dbReference type="Proteomes" id="UP000057938"/>
    </source>
</evidence>
<sequence>MDRPSHDGPPDRVSDVHAATALTPPSAGTIDEERAFLALATVRGIGQKTLFAMAEDKKSFSDALEYGPEASNPAGSDGKAISKRHWSRVRGHALEQGDRLAEHLEALGIGLLFRGSPGFPSALLDLERPPHWLFVQGSVERLAEPSIAIVGTRKPSADGFFLSRYVGACLGEWGVPTVSGLAAGIDQLAHEHSLRAGVPTIAVLGTGMLEDYPKGSGRLRDHILATGGAIVSEYLPTASYSAENFVQRNRLQAALGRILIPAEWNRRSGTAHTVRFATALERPIACLRLPEWPDERVVLERGMGLPTGEIFTVPHDQRRFDAFVRSAIGKPSPAQLGQLSLFGDS</sequence>
<dbReference type="GO" id="GO:0009294">
    <property type="term" value="P:DNA-mediated transformation"/>
    <property type="evidence" value="ECO:0007669"/>
    <property type="project" value="InterPro"/>
</dbReference>
<gene>
    <name evidence="4" type="ORF">AMC99_00035</name>
</gene>
<dbReference type="InterPro" id="IPR057666">
    <property type="entry name" value="DrpA_SLOG"/>
</dbReference>
<reference evidence="4 5" key="1">
    <citation type="submission" date="2015-09" db="EMBL/GenBank/DDBJ databases">
        <title>Complete genome sequence of a benzo[a]pyrene-degrading bacterium Altererythrobacter epoxidivorans CGMCC 1.7731T.</title>
        <authorList>
            <person name="Li Z."/>
            <person name="Cheng H."/>
            <person name="Huo Y."/>
            <person name="Xu X."/>
        </authorList>
    </citation>
    <scope>NUCLEOTIDE SEQUENCE [LARGE SCALE GENOMIC DNA]</scope>
    <source>
        <strain evidence="4 5">CGMCC 1.7731</strain>
    </source>
</reference>
<feature type="region of interest" description="Disordered" evidence="2">
    <location>
        <begin position="1"/>
        <end position="27"/>
    </location>
</feature>
<evidence type="ECO:0000256" key="2">
    <source>
        <dbReference type="SAM" id="MobiDB-lite"/>
    </source>
</evidence>